<dbReference type="SUPFAM" id="SSF53850">
    <property type="entry name" value="Periplasmic binding protein-like II"/>
    <property type="match status" value="1"/>
</dbReference>
<dbReference type="CDD" id="cd13624">
    <property type="entry name" value="PBP2_Arg_Lys_His"/>
    <property type="match status" value="1"/>
</dbReference>
<dbReference type="Pfam" id="PF00497">
    <property type="entry name" value="SBP_bac_3"/>
    <property type="match status" value="1"/>
</dbReference>
<sequence>MKLRKKWWTSLILTVGVGLLVSACGSGGNQSATGGGTADKVYVVGTDAAYPPFQVLEADGKITGHDIDVLNAVAEAAGFKVEWKNTGWDPLFDGLDRGTVDIGISSITITDDRKKKYDFSEPYFEANQLILVAEDSPVNTLADLKGKKIGVQGATTGGEVVKKAFGDTYQGLKEYDDMPSAVDDFFNGRVEAVIGDNGVIQYYVKKIQDKKFKLIKDDSFEKENYGIMVKKGNTEIMNKINEGLKKIKENGKLEEIRNQYFGKE</sequence>
<feature type="chain" id="PRO_5046525539" evidence="2">
    <location>
        <begin position="24"/>
        <end position="264"/>
    </location>
</feature>
<evidence type="ECO:0000313" key="6">
    <source>
        <dbReference type="Proteomes" id="UP001056500"/>
    </source>
</evidence>
<feature type="domain" description="Ionotropic glutamate receptor C-terminal" evidence="4">
    <location>
        <begin position="41"/>
        <end position="263"/>
    </location>
</feature>
<evidence type="ECO:0000313" key="5">
    <source>
        <dbReference type="EMBL" id="USG65308.1"/>
    </source>
</evidence>
<feature type="domain" description="Solute-binding protein family 3/N-terminal" evidence="3">
    <location>
        <begin position="41"/>
        <end position="264"/>
    </location>
</feature>
<evidence type="ECO:0000256" key="1">
    <source>
        <dbReference type="ARBA" id="ARBA00022729"/>
    </source>
</evidence>
<reference evidence="5" key="1">
    <citation type="submission" date="2022-06" db="EMBL/GenBank/DDBJ databases">
        <title>Genome sequencing of Brevibacillus sp. BB3-R1.</title>
        <authorList>
            <person name="Heo J."/>
            <person name="Lee D."/>
            <person name="Won M."/>
            <person name="Han B.-H."/>
            <person name="Hong S.-B."/>
            <person name="Kwon S.-W."/>
        </authorList>
    </citation>
    <scope>NUCLEOTIDE SEQUENCE</scope>
    <source>
        <strain evidence="5">BB3-R1</strain>
    </source>
</reference>
<protein>
    <submittedName>
        <fullName evidence="5">Basic amino acid ABC transporter substrate-binding protein</fullName>
    </submittedName>
</protein>
<dbReference type="InterPro" id="IPR001320">
    <property type="entry name" value="Iontro_rcpt_C"/>
</dbReference>
<keyword evidence="1 2" id="KW-0732">Signal</keyword>
<dbReference type="PANTHER" id="PTHR35936">
    <property type="entry name" value="MEMBRANE-BOUND LYTIC MUREIN TRANSGLYCOSYLASE F"/>
    <property type="match status" value="1"/>
</dbReference>
<feature type="signal peptide" evidence="2">
    <location>
        <begin position="1"/>
        <end position="23"/>
    </location>
</feature>
<organism evidence="5 6">
    <name type="scientific">Brevibacillus ruminantium</name>
    <dbReference type="NCBI Taxonomy" id="2950604"/>
    <lineage>
        <taxon>Bacteria</taxon>
        <taxon>Bacillati</taxon>
        <taxon>Bacillota</taxon>
        <taxon>Bacilli</taxon>
        <taxon>Bacillales</taxon>
        <taxon>Paenibacillaceae</taxon>
        <taxon>Brevibacillus</taxon>
    </lineage>
</organism>
<dbReference type="EMBL" id="CP098755">
    <property type="protein sequence ID" value="USG65308.1"/>
    <property type="molecule type" value="Genomic_DNA"/>
</dbReference>
<dbReference type="RefSeq" id="WP_251872401.1">
    <property type="nucleotide sequence ID" value="NZ_CP098755.1"/>
</dbReference>
<evidence type="ECO:0000259" key="4">
    <source>
        <dbReference type="SMART" id="SM00079"/>
    </source>
</evidence>
<dbReference type="InterPro" id="IPR001638">
    <property type="entry name" value="Solute-binding_3/MltF_N"/>
</dbReference>
<dbReference type="SMART" id="SM00062">
    <property type="entry name" value="PBPb"/>
    <property type="match status" value="1"/>
</dbReference>
<name>A0ABY4WDQ2_9BACL</name>
<dbReference type="Gene3D" id="3.40.190.10">
    <property type="entry name" value="Periplasmic binding protein-like II"/>
    <property type="match status" value="2"/>
</dbReference>
<keyword evidence="6" id="KW-1185">Reference proteome</keyword>
<proteinExistence type="predicted"/>
<dbReference type="Proteomes" id="UP001056500">
    <property type="component" value="Chromosome"/>
</dbReference>
<evidence type="ECO:0000256" key="2">
    <source>
        <dbReference type="SAM" id="SignalP"/>
    </source>
</evidence>
<gene>
    <name evidence="5" type="ORF">NDK47_24900</name>
</gene>
<evidence type="ECO:0000259" key="3">
    <source>
        <dbReference type="SMART" id="SM00062"/>
    </source>
</evidence>
<dbReference type="SMART" id="SM00079">
    <property type="entry name" value="PBPe"/>
    <property type="match status" value="1"/>
</dbReference>
<dbReference type="PANTHER" id="PTHR35936:SF17">
    <property type="entry name" value="ARGININE-BINDING EXTRACELLULAR PROTEIN ARTP"/>
    <property type="match status" value="1"/>
</dbReference>
<accession>A0ABY4WDQ2</accession>
<dbReference type="PROSITE" id="PS51257">
    <property type="entry name" value="PROKAR_LIPOPROTEIN"/>
    <property type="match status" value="1"/>
</dbReference>